<dbReference type="Pfam" id="PF04205">
    <property type="entry name" value="FMN_bind"/>
    <property type="match status" value="1"/>
</dbReference>
<dbReference type="PROSITE" id="PS00198">
    <property type="entry name" value="4FE4S_FER_1"/>
    <property type="match status" value="1"/>
</dbReference>
<comment type="caution">
    <text evidence="10">The sequence shown here is derived from an EMBL/GenBank/DDBJ whole genome shotgun (WGS) entry which is preliminary data.</text>
</comment>
<dbReference type="PANTHER" id="PTHR30224">
    <property type="entry name" value="ELECTRON TRANSPORT PROTEIN"/>
    <property type="match status" value="1"/>
</dbReference>
<evidence type="ECO:0000313" key="10">
    <source>
        <dbReference type="EMBL" id="MEF2110685.1"/>
    </source>
</evidence>
<reference evidence="10 11" key="1">
    <citation type="submission" date="2023-11" db="EMBL/GenBank/DDBJ databases">
        <title>Draft genome sequence of a psychrophilic Clostridium strain from permafrost water brine.</title>
        <authorList>
            <person name="Shcherbakova V.A."/>
            <person name="Trubitsyn V.E."/>
            <person name="Zakharyuk A.G."/>
        </authorList>
    </citation>
    <scope>NUCLEOTIDE SEQUENCE [LARGE SCALE GENOMIC DNA]</scope>
    <source>
        <strain evidence="10 11">14F</strain>
    </source>
</reference>
<evidence type="ECO:0000256" key="4">
    <source>
        <dbReference type="ARBA" id="ARBA00023004"/>
    </source>
</evidence>
<dbReference type="InterPro" id="IPR007329">
    <property type="entry name" value="FMN-bd"/>
</dbReference>
<keyword evidence="6 8" id="KW-0472">Membrane</keyword>
<evidence type="ECO:0000256" key="7">
    <source>
        <dbReference type="SAM" id="MobiDB-lite"/>
    </source>
</evidence>
<feature type="compositionally biased region" description="Low complexity" evidence="7">
    <location>
        <begin position="310"/>
        <end position="336"/>
    </location>
</feature>
<organism evidence="10 11">
    <name type="scientific">Clostridium frigoriphilum</name>
    <dbReference type="NCBI Taxonomy" id="443253"/>
    <lineage>
        <taxon>Bacteria</taxon>
        <taxon>Bacillati</taxon>
        <taxon>Bacillota</taxon>
        <taxon>Clostridia</taxon>
        <taxon>Eubacteriales</taxon>
        <taxon>Clostridiaceae</taxon>
        <taxon>Clostridium</taxon>
    </lineage>
</organism>
<keyword evidence="8" id="KW-0812">Transmembrane</keyword>
<gene>
    <name evidence="10" type="ORF">SJI18_00005</name>
</gene>
<dbReference type="Proteomes" id="UP001498469">
    <property type="component" value="Unassembled WGS sequence"/>
</dbReference>
<dbReference type="EMBL" id="JAZHFS010000001">
    <property type="protein sequence ID" value="MEF2110685.1"/>
    <property type="molecule type" value="Genomic_DNA"/>
</dbReference>
<keyword evidence="2" id="KW-1003">Cell membrane</keyword>
<feature type="transmembrane region" description="Helical" evidence="8">
    <location>
        <begin position="110"/>
        <end position="130"/>
    </location>
</feature>
<feature type="compositionally biased region" description="Polar residues" evidence="7">
    <location>
        <begin position="337"/>
        <end position="352"/>
    </location>
</feature>
<dbReference type="InterPro" id="IPR017896">
    <property type="entry name" value="4Fe4S_Fe-S-bd"/>
</dbReference>
<evidence type="ECO:0000256" key="3">
    <source>
        <dbReference type="ARBA" id="ARBA00022723"/>
    </source>
</evidence>
<keyword evidence="5" id="KW-0411">Iron-sulfur</keyword>
<keyword evidence="3" id="KW-0479">Metal-binding</keyword>
<feature type="domain" description="4Fe-4S ferredoxin-type" evidence="9">
    <location>
        <begin position="221"/>
        <end position="250"/>
    </location>
</feature>
<evidence type="ECO:0000256" key="6">
    <source>
        <dbReference type="ARBA" id="ARBA00023136"/>
    </source>
</evidence>
<dbReference type="PROSITE" id="PS51379">
    <property type="entry name" value="4FE4S_FER_2"/>
    <property type="match status" value="1"/>
</dbReference>
<feature type="transmembrane region" description="Helical" evidence="8">
    <location>
        <begin position="56"/>
        <end position="89"/>
    </location>
</feature>
<evidence type="ECO:0000256" key="1">
    <source>
        <dbReference type="ARBA" id="ARBA00004236"/>
    </source>
</evidence>
<keyword evidence="11" id="KW-1185">Reference proteome</keyword>
<feature type="transmembrane region" description="Helical" evidence="8">
    <location>
        <begin position="150"/>
        <end position="170"/>
    </location>
</feature>
<feature type="compositionally biased region" description="Polar residues" evidence="7">
    <location>
        <begin position="296"/>
        <end position="309"/>
    </location>
</feature>
<proteinExistence type="predicted"/>
<feature type="region of interest" description="Disordered" evidence="7">
    <location>
        <begin position="296"/>
        <end position="356"/>
    </location>
</feature>
<dbReference type="InterPro" id="IPR017900">
    <property type="entry name" value="4Fe4S_Fe_S_CS"/>
</dbReference>
<dbReference type="Pfam" id="PF12801">
    <property type="entry name" value="Fer4_5"/>
    <property type="match status" value="2"/>
</dbReference>
<evidence type="ECO:0000259" key="9">
    <source>
        <dbReference type="PROSITE" id="PS51379"/>
    </source>
</evidence>
<evidence type="ECO:0000313" key="11">
    <source>
        <dbReference type="Proteomes" id="UP001498469"/>
    </source>
</evidence>
<dbReference type="PANTHER" id="PTHR30224:SF4">
    <property type="entry name" value="ELECTRON TRANSPORT PROTEIN YCCM-RELATED"/>
    <property type="match status" value="1"/>
</dbReference>
<protein>
    <submittedName>
        <fullName evidence="10">4Fe-4S binding protein</fullName>
    </submittedName>
</protein>
<evidence type="ECO:0000256" key="5">
    <source>
        <dbReference type="ARBA" id="ARBA00023014"/>
    </source>
</evidence>
<keyword evidence="4" id="KW-0408">Iron</keyword>
<comment type="subcellular location">
    <subcellularLocation>
        <location evidence="1">Cell membrane</location>
    </subcellularLocation>
</comment>
<name>A0ABU7UGZ8_9CLOT</name>
<dbReference type="SMART" id="SM00900">
    <property type="entry name" value="FMN_bind"/>
    <property type="match status" value="1"/>
</dbReference>
<dbReference type="RefSeq" id="WP_216247137.1">
    <property type="nucleotide sequence ID" value="NZ_JAZHFS010000001.1"/>
</dbReference>
<evidence type="ECO:0000256" key="8">
    <source>
        <dbReference type="SAM" id="Phobius"/>
    </source>
</evidence>
<dbReference type="InterPro" id="IPR052378">
    <property type="entry name" value="NosR_regulator"/>
</dbReference>
<feature type="transmembrane region" description="Helical" evidence="8">
    <location>
        <begin position="257"/>
        <end position="281"/>
    </location>
</feature>
<keyword evidence="8" id="KW-1133">Transmembrane helix</keyword>
<accession>A0ABU7UGZ8</accession>
<sequence>MRKKISEIQIFRHIIQIVFFILLPGLFALAFGQVKLIYTMILKGDFNFIQAFPRLIATVAIIPITIFFGRFFCGWFCAFGSFNDFVYMISSKVFKTKFKVDRELDSILKLLKYFILVFIVFVIWTKGNTLFDNSSPWDAFALITNFPKAITSYFIGFVLLAFITVGAIYIERFFCRYLCPLGAMFVIISKFRKIKIDKPTEKCGKCRVCTNNCAMGINLYKMEQVSSGECINCLKCVDVCPRSNPKISYMGENLNPAFASSIAIVAFATLYGGSTVLGSIISANTKVSTSVASNDITKQGDNINSNSDKTSQNNDDTQTKTTQNSDDAGANSNSNSTKTAPKTKAPSSTTNSKYKDGTYAGTGYGYMSDINVSVIIKNDKITNVKVDSINDSYKEPVNVIPQEIVQTQSSNVDVVSGATHTSNGIMSATSDALSKAKN</sequence>
<evidence type="ECO:0000256" key="2">
    <source>
        <dbReference type="ARBA" id="ARBA00022475"/>
    </source>
</evidence>